<dbReference type="AlphaFoldDB" id="A0AAV7IHE4"/>
<keyword evidence="3" id="KW-1185">Reference proteome</keyword>
<gene>
    <name evidence="2" type="ORF">KQX54_003103</name>
</gene>
<evidence type="ECO:0000313" key="3">
    <source>
        <dbReference type="Proteomes" id="UP000826195"/>
    </source>
</evidence>
<feature type="signal peptide" evidence="1">
    <location>
        <begin position="1"/>
        <end position="15"/>
    </location>
</feature>
<comment type="caution">
    <text evidence="2">The sequence shown here is derived from an EMBL/GenBank/DDBJ whole genome shotgun (WGS) entry which is preliminary data.</text>
</comment>
<evidence type="ECO:0000256" key="1">
    <source>
        <dbReference type="SAM" id="SignalP"/>
    </source>
</evidence>
<name>A0AAV7IHE4_COTGL</name>
<keyword evidence="1" id="KW-0732">Signal</keyword>
<protein>
    <submittedName>
        <fullName evidence="2">Uncharacterized protein</fullName>
    </submittedName>
</protein>
<dbReference type="EMBL" id="JAHXZJ010001492">
    <property type="protein sequence ID" value="KAH0551927.1"/>
    <property type="molecule type" value="Genomic_DNA"/>
</dbReference>
<proteinExistence type="predicted"/>
<accession>A0AAV7IHE4</accession>
<sequence length="98" mass="11547">MKLIIVLCTVGMAASWPIYEDPNQNWGIYIPPEPEHYEDDFNPDYNRPIQLNPFTTTDGSIYFSPTDSPPIDIEAIMKKFYEENPSFKKKFNINEYQY</sequence>
<evidence type="ECO:0000313" key="2">
    <source>
        <dbReference type="EMBL" id="KAH0551927.1"/>
    </source>
</evidence>
<organism evidence="2 3">
    <name type="scientific">Cotesia glomerata</name>
    <name type="common">Lepidopteran parasitic wasp</name>
    <name type="synonym">Apanteles glomeratus</name>
    <dbReference type="NCBI Taxonomy" id="32391"/>
    <lineage>
        <taxon>Eukaryota</taxon>
        <taxon>Metazoa</taxon>
        <taxon>Ecdysozoa</taxon>
        <taxon>Arthropoda</taxon>
        <taxon>Hexapoda</taxon>
        <taxon>Insecta</taxon>
        <taxon>Pterygota</taxon>
        <taxon>Neoptera</taxon>
        <taxon>Endopterygota</taxon>
        <taxon>Hymenoptera</taxon>
        <taxon>Apocrita</taxon>
        <taxon>Ichneumonoidea</taxon>
        <taxon>Braconidae</taxon>
        <taxon>Microgastrinae</taxon>
        <taxon>Cotesia</taxon>
    </lineage>
</organism>
<dbReference type="Proteomes" id="UP000826195">
    <property type="component" value="Unassembled WGS sequence"/>
</dbReference>
<feature type="chain" id="PRO_5043888320" evidence="1">
    <location>
        <begin position="16"/>
        <end position="98"/>
    </location>
</feature>
<reference evidence="2 3" key="1">
    <citation type="journal article" date="2021" name="J. Hered.">
        <title>A chromosome-level genome assembly of the parasitoid wasp, Cotesia glomerata (Hymenoptera: Braconidae).</title>
        <authorList>
            <person name="Pinto B.J."/>
            <person name="Weis J.J."/>
            <person name="Gamble T."/>
            <person name="Ode P.J."/>
            <person name="Paul R."/>
            <person name="Zaspel J.M."/>
        </authorList>
    </citation>
    <scope>NUCLEOTIDE SEQUENCE [LARGE SCALE GENOMIC DNA]</scope>
    <source>
        <strain evidence="2">CgM1</strain>
    </source>
</reference>